<evidence type="ECO:0008006" key="5">
    <source>
        <dbReference type="Google" id="ProtNLM"/>
    </source>
</evidence>
<feature type="region of interest" description="Disordered" evidence="2">
    <location>
        <begin position="715"/>
        <end position="738"/>
    </location>
</feature>
<reference evidence="3" key="1">
    <citation type="submission" date="2022-11" db="EMBL/GenBank/DDBJ databases">
        <title>Hoeflea poritis sp. nov., isolated from scleractinian coral Porites lutea.</title>
        <authorList>
            <person name="Zhang G."/>
            <person name="Wei Q."/>
            <person name="Cai L."/>
        </authorList>
    </citation>
    <scope>NUCLEOTIDE SEQUENCE</scope>
    <source>
        <strain evidence="3">E7-10</strain>
    </source>
</reference>
<keyword evidence="1" id="KW-0175">Coiled coil</keyword>
<feature type="coiled-coil region" evidence="1">
    <location>
        <begin position="41"/>
        <end position="68"/>
    </location>
</feature>
<evidence type="ECO:0000256" key="2">
    <source>
        <dbReference type="SAM" id="MobiDB-lite"/>
    </source>
</evidence>
<dbReference type="InterPro" id="IPR032427">
    <property type="entry name" value="P22_portal"/>
</dbReference>
<dbReference type="Pfam" id="PF16510">
    <property type="entry name" value="P22_portal"/>
    <property type="match status" value="1"/>
</dbReference>
<protein>
    <recommendedName>
        <fullName evidence="5">Portal protein</fullName>
    </recommendedName>
</protein>
<dbReference type="RefSeq" id="WP_271089649.1">
    <property type="nucleotide sequence ID" value="NZ_JAPJZH010000006.1"/>
</dbReference>
<sequence length="738" mass="84031">MFDLEADDGSVRVKPAHEPQPAVNDNATEKKPHRLDSGRMVRLKNRLLDHYEREIDRQRENRLEMALDAAFYDNNQWREEDLVTLKERGQVPLVYNVIATSVDWVTGTERRARTDFKVLPRRKDQGEPAQRKTQLLKYLSDVNRSPFDRSRAFEDAVKVGIGWIEDGWEPDSTKEPLYSRHESWRNILFDSSANELDLSDARYIFRSKWVDLDVAIALFPERRGALEQSAETDSSYLQLDYYGDDVMDEKEESLDEHDYSYAHNRMGFERRRVRLIEAWYRTPEKYDRLRGGTFSGETFDEHSPGHREELDRGEAELRKSVGMRMRVAIFTSSALLYEGPSPYRHNTFPFTPVWGHRRDKDGLPYGMIRRLRSIQEDINKRASKALHILSTNKTIMDDDALADDMTVEEYLDEVSRPDAVIRKKRGSELTINADRDLSQYELDYMSRSISLVQSASGVTDENLGRKTNAVSGIAIERRQDQGSLATSLYFDNLRFANQLQGEKQLSNVEQFMSDKKAFRITDERGKPDFVDVNDGLPENDIIRSKADFIIDEADWQSTLRQAAVAELLGLLQTMPAEIGMTLLDLVVEEMDLRNREEIVKRIRQVNGQNDPDAEEDSEDAIRQKEAQAAEQEFNAAMSQAALEKAMGEAREAMARAEKIAAEARQVQGREVADTINAQNTALDAAAKVVAHPAVADIADHITHEAGLVSRTDKERQAAGIATLPAPHQTPPETIPLAG</sequence>
<keyword evidence="4" id="KW-1185">Reference proteome</keyword>
<name>A0ABT4VMN3_9HYPH</name>
<dbReference type="Proteomes" id="UP001148313">
    <property type="component" value="Unassembled WGS sequence"/>
</dbReference>
<gene>
    <name evidence="3" type="ORF">OOZ53_11315</name>
</gene>
<evidence type="ECO:0000313" key="4">
    <source>
        <dbReference type="Proteomes" id="UP001148313"/>
    </source>
</evidence>
<feature type="compositionally biased region" description="Pro residues" evidence="2">
    <location>
        <begin position="727"/>
        <end position="738"/>
    </location>
</feature>
<comment type="caution">
    <text evidence="3">The sequence shown here is derived from an EMBL/GenBank/DDBJ whole genome shotgun (WGS) entry which is preliminary data.</text>
</comment>
<feature type="region of interest" description="Disordered" evidence="2">
    <location>
        <begin position="1"/>
        <end position="35"/>
    </location>
</feature>
<organism evidence="3 4">
    <name type="scientific">Hoeflea poritis</name>
    <dbReference type="NCBI Taxonomy" id="2993659"/>
    <lineage>
        <taxon>Bacteria</taxon>
        <taxon>Pseudomonadati</taxon>
        <taxon>Pseudomonadota</taxon>
        <taxon>Alphaproteobacteria</taxon>
        <taxon>Hyphomicrobiales</taxon>
        <taxon>Rhizobiaceae</taxon>
        <taxon>Hoeflea</taxon>
    </lineage>
</organism>
<feature type="coiled-coil region" evidence="1">
    <location>
        <begin position="639"/>
        <end position="666"/>
    </location>
</feature>
<evidence type="ECO:0000313" key="3">
    <source>
        <dbReference type="EMBL" id="MDA4845941.1"/>
    </source>
</evidence>
<dbReference type="EMBL" id="JAPJZH010000006">
    <property type="protein sequence ID" value="MDA4845941.1"/>
    <property type="molecule type" value="Genomic_DNA"/>
</dbReference>
<accession>A0ABT4VMN3</accession>
<evidence type="ECO:0000256" key="1">
    <source>
        <dbReference type="SAM" id="Coils"/>
    </source>
</evidence>
<feature type="region of interest" description="Disordered" evidence="2">
    <location>
        <begin position="605"/>
        <end position="625"/>
    </location>
</feature>
<proteinExistence type="predicted"/>